<keyword evidence="2" id="KW-1185">Reference proteome</keyword>
<dbReference type="Proteomes" id="UP000800035">
    <property type="component" value="Unassembled WGS sequence"/>
</dbReference>
<gene>
    <name evidence="1" type="ORF">CC80DRAFT_494353</name>
</gene>
<sequence length="149" mass="16117">MVRNTNARANDNKEDSSQVFVGSFQSKVGSGNSTVSDSACFPKRPTTSLNLTHGYDPLGASSTHRPSPTNDRCPRLALITILHHHSSSIPSSSPVPVSCRTGQKCRAYAACFRSKVLEIGTGQDVHHSLGRDHVAIEFYQPCLVIGLLR</sequence>
<evidence type="ECO:0000313" key="1">
    <source>
        <dbReference type="EMBL" id="KAF1953768.1"/>
    </source>
</evidence>
<dbReference type="AlphaFoldDB" id="A0A6A5TMY9"/>
<protein>
    <submittedName>
        <fullName evidence="1">Uncharacterized protein</fullName>
    </submittedName>
</protein>
<accession>A0A6A5TMY9</accession>
<organism evidence="1 2">
    <name type="scientific">Byssothecium circinans</name>
    <dbReference type="NCBI Taxonomy" id="147558"/>
    <lineage>
        <taxon>Eukaryota</taxon>
        <taxon>Fungi</taxon>
        <taxon>Dikarya</taxon>
        <taxon>Ascomycota</taxon>
        <taxon>Pezizomycotina</taxon>
        <taxon>Dothideomycetes</taxon>
        <taxon>Pleosporomycetidae</taxon>
        <taxon>Pleosporales</taxon>
        <taxon>Massarineae</taxon>
        <taxon>Massarinaceae</taxon>
        <taxon>Byssothecium</taxon>
    </lineage>
</organism>
<proteinExistence type="predicted"/>
<name>A0A6A5TMY9_9PLEO</name>
<reference evidence="1" key="1">
    <citation type="journal article" date="2020" name="Stud. Mycol.">
        <title>101 Dothideomycetes genomes: a test case for predicting lifestyles and emergence of pathogens.</title>
        <authorList>
            <person name="Haridas S."/>
            <person name="Albert R."/>
            <person name="Binder M."/>
            <person name="Bloem J."/>
            <person name="Labutti K."/>
            <person name="Salamov A."/>
            <person name="Andreopoulos B."/>
            <person name="Baker S."/>
            <person name="Barry K."/>
            <person name="Bills G."/>
            <person name="Bluhm B."/>
            <person name="Cannon C."/>
            <person name="Castanera R."/>
            <person name="Culley D."/>
            <person name="Daum C."/>
            <person name="Ezra D."/>
            <person name="Gonzalez J."/>
            <person name="Henrissat B."/>
            <person name="Kuo A."/>
            <person name="Liang C."/>
            <person name="Lipzen A."/>
            <person name="Lutzoni F."/>
            <person name="Magnuson J."/>
            <person name="Mondo S."/>
            <person name="Nolan M."/>
            <person name="Ohm R."/>
            <person name="Pangilinan J."/>
            <person name="Park H.-J."/>
            <person name="Ramirez L."/>
            <person name="Alfaro M."/>
            <person name="Sun H."/>
            <person name="Tritt A."/>
            <person name="Yoshinaga Y."/>
            <person name="Zwiers L.-H."/>
            <person name="Turgeon B."/>
            <person name="Goodwin S."/>
            <person name="Spatafora J."/>
            <person name="Crous P."/>
            <person name="Grigoriev I."/>
        </authorList>
    </citation>
    <scope>NUCLEOTIDE SEQUENCE</scope>
    <source>
        <strain evidence="1">CBS 675.92</strain>
    </source>
</reference>
<evidence type="ECO:0000313" key="2">
    <source>
        <dbReference type="Proteomes" id="UP000800035"/>
    </source>
</evidence>
<dbReference type="EMBL" id="ML977002">
    <property type="protein sequence ID" value="KAF1953768.1"/>
    <property type="molecule type" value="Genomic_DNA"/>
</dbReference>